<dbReference type="EMBL" id="CP134494">
    <property type="protein sequence ID" value="WNF21887.1"/>
    <property type="molecule type" value="Genomic_DNA"/>
</dbReference>
<evidence type="ECO:0000313" key="4">
    <source>
        <dbReference type="EMBL" id="WNF21887.1"/>
    </source>
</evidence>
<name>A0ABY9VJK7_9BACI</name>
<feature type="transmembrane region" description="Helical" evidence="3">
    <location>
        <begin position="20"/>
        <end position="39"/>
    </location>
</feature>
<protein>
    <submittedName>
        <fullName evidence="4">Type II secretion system protein</fullName>
    </submittedName>
</protein>
<dbReference type="NCBIfam" id="TIGR02532">
    <property type="entry name" value="IV_pilin_GFxxxE"/>
    <property type="match status" value="1"/>
</dbReference>
<dbReference type="RefSeq" id="WP_311071964.1">
    <property type="nucleotide sequence ID" value="NZ_CP134494.1"/>
</dbReference>
<dbReference type="Gene3D" id="3.30.700.10">
    <property type="entry name" value="Glycoprotein, Type 4 Pilin"/>
    <property type="match status" value="1"/>
</dbReference>
<evidence type="ECO:0000256" key="1">
    <source>
        <dbReference type="ARBA" id="ARBA00004241"/>
    </source>
</evidence>
<dbReference type="InterPro" id="IPR045584">
    <property type="entry name" value="Pilin-like"/>
</dbReference>
<evidence type="ECO:0000313" key="5">
    <source>
        <dbReference type="Proteomes" id="UP001303324"/>
    </source>
</evidence>
<dbReference type="InterPro" id="IPR012902">
    <property type="entry name" value="N_methyl_site"/>
</dbReference>
<keyword evidence="3" id="KW-0472">Membrane</keyword>
<comment type="subcellular location">
    <subcellularLocation>
        <location evidence="1">Cell surface</location>
    </subcellularLocation>
</comment>
<keyword evidence="2" id="KW-0178">Competence</keyword>
<keyword evidence="5" id="KW-1185">Reference proteome</keyword>
<keyword evidence="3" id="KW-0812">Transmembrane</keyword>
<keyword evidence="3" id="KW-1133">Transmembrane helix</keyword>
<reference evidence="4 5" key="1">
    <citation type="submission" date="2023-09" db="EMBL/GenBank/DDBJ databases">
        <title>Microbial mechanism of fulvic acid promoting antimony reduction mineralization in rice fields.</title>
        <authorList>
            <person name="Chen G."/>
            <person name="Lan J."/>
        </authorList>
    </citation>
    <scope>NUCLEOTIDE SEQUENCE [LARGE SCALE GENOMIC DNA]</scope>
    <source>
        <strain evidence="4 5">PS1</strain>
    </source>
</reference>
<dbReference type="SUPFAM" id="SSF54523">
    <property type="entry name" value="Pili subunits"/>
    <property type="match status" value="1"/>
</dbReference>
<evidence type="ECO:0000256" key="2">
    <source>
        <dbReference type="ARBA" id="ARBA00023287"/>
    </source>
</evidence>
<dbReference type="PROSITE" id="PS00409">
    <property type="entry name" value="PROKAR_NTER_METHYL"/>
    <property type="match status" value="1"/>
</dbReference>
<sequence>MLKAIKKKMKDQRGLTLVELLAVIVILGIIAAIAVPSIGNVIQKSKVDAVKADALNVLNAGKLYLAAVGEDNDGTISSTELAPYFENGKLTNVSITINANNKLGLNATGTAGKITITYTNSPIEVVNNDAKYTGTEAAPNTYAIGSTN</sequence>
<dbReference type="Proteomes" id="UP001303324">
    <property type="component" value="Chromosome"/>
</dbReference>
<evidence type="ECO:0000256" key="3">
    <source>
        <dbReference type="SAM" id="Phobius"/>
    </source>
</evidence>
<organism evidence="4 5">
    <name type="scientific">Mesobacillus jeotgali</name>
    <dbReference type="NCBI Taxonomy" id="129985"/>
    <lineage>
        <taxon>Bacteria</taxon>
        <taxon>Bacillati</taxon>
        <taxon>Bacillota</taxon>
        <taxon>Bacilli</taxon>
        <taxon>Bacillales</taxon>
        <taxon>Bacillaceae</taxon>
        <taxon>Mesobacillus</taxon>
    </lineage>
</organism>
<accession>A0ABY9VJK7</accession>
<gene>
    <name evidence="4" type="ORF">RH061_17085</name>
</gene>
<dbReference type="Pfam" id="PF07963">
    <property type="entry name" value="N_methyl"/>
    <property type="match status" value="1"/>
</dbReference>
<proteinExistence type="predicted"/>